<dbReference type="eggNOG" id="ENOG502S51X">
    <property type="taxonomic scope" value="Eukaryota"/>
</dbReference>
<feature type="compositionally biased region" description="Basic and acidic residues" evidence="1">
    <location>
        <begin position="208"/>
        <end position="217"/>
    </location>
</feature>
<dbReference type="Pfam" id="PF08297">
    <property type="entry name" value="U3_snoRNA_assoc"/>
    <property type="match status" value="1"/>
</dbReference>
<evidence type="ECO:0000313" key="4">
    <source>
        <dbReference type="Proteomes" id="UP000011715"/>
    </source>
</evidence>
<dbReference type="GO" id="GO:0030515">
    <property type="term" value="F:snoRNA binding"/>
    <property type="evidence" value="ECO:0007669"/>
    <property type="project" value="InterPro"/>
</dbReference>
<feature type="compositionally biased region" description="Low complexity" evidence="1">
    <location>
        <begin position="351"/>
        <end position="360"/>
    </location>
</feature>
<proteinExistence type="predicted"/>
<dbReference type="EnsemblFungi" id="MAPG_06330T0">
    <property type="protein sequence ID" value="MAPG_06330T0"/>
    <property type="gene ID" value="MAPG_06330"/>
</dbReference>
<feature type="compositionally biased region" description="Low complexity" evidence="1">
    <location>
        <begin position="148"/>
        <end position="166"/>
    </location>
</feature>
<dbReference type="InterPro" id="IPR013268">
    <property type="entry name" value="UTP16"/>
</dbReference>
<evidence type="ECO:0000256" key="1">
    <source>
        <dbReference type="SAM" id="MobiDB-lite"/>
    </source>
</evidence>
<dbReference type="VEuPathDB" id="FungiDB:MAPG_06330"/>
<reference evidence="3" key="5">
    <citation type="submission" date="2015-06" db="UniProtKB">
        <authorList>
            <consortium name="EnsemblFungi"/>
        </authorList>
    </citation>
    <scope>IDENTIFICATION</scope>
    <source>
        <strain evidence="3">ATCC 64411</strain>
    </source>
</reference>
<feature type="compositionally biased region" description="Low complexity" evidence="1">
    <location>
        <begin position="286"/>
        <end position="302"/>
    </location>
</feature>
<sequence>MAATPKTSKQGQQSPAAAAPPQASSPAQTEAKPRSKPPPSKQAVEVIELSSDSSDGSDLSGDESGVGSASTPARPAAAAAAAAAATAKPGSSGSERSSAQAGNDDGNDDEPLPSSQAGDSPASKRQRKLAVRVKEPIQPDAAATPATAGKKSLAGTGSGGSSAVKKTPSTHVRFGDDDDDGKEQFFTPLETPGSNPLDAAGAAASLRKQKEQRRQDNDGVEDGESEGDDDDDAPPEAVSSHAAALENRKLDQIAAKAAEMQAAAQRAKRQRRDALFKTQAQKRAEAQAVHKAAVAVEDAAATAEKEEGEMSSSRKAKSQVPNLLPAEFLESDDSDSDGSDANPGQKRRRGAAAAAAAAAARRPKKIKFETAERAAARDEGRGPVDQRVGGTVYRVLKARGDERLAPKKSKYAAHQKNALLARGRVPVRRSSGFLLRK</sequence>
<feature type="compositionally biased region" description="Low complexity" evidence="1">
    <location>
        <begin position="252"/>
        <end position="265"/>
    </location>
</feature>
<reference evidence="2" key="2">
    <citation type="submission" date="2010-05" db="EMBL/GenBank/DDBJ databases">
        <title>The Genome Sequence of Magnaporthe poae strain ATCC 64411.</title>
        <authorList>
            <consortium name="The Broad Institute Genome Sequencing Platform"/>
            <consortium name="Broad Institute Genome Sequencing Center for Infectious Disease"/>
            <person name="Ma L.-J."/>
            <person name="Dead R."/>
            <person name="Young S."/>
            <person name="Zeng Q."/>
            <person name="Koehrsen M."/>
            <person name="Alvarado L."/>
            <person name="Berlin A."/>
            <person name="Chapman S.B."/>
            <person name="Chen Z."/>
            <person name="Freedman E."/>
            <person name="Gellesch M."/>
            <person name="Goldberg J."/>
            <person name="Griggs A."/>
            <person name="Gujja S."/>
            <person name="Heilman E.R."/>
            <person name="Heiman D."/>
            <person name="Hepburn T."/>
            <person name="Howarth C."/>
            <person name="Jen D."/>
            <person name="Larson L."/>
            <person name="Mehta T."/>
            <person name="Neiman D."/>
            <person name="Pearson M."/>
            <person name="Roberts A."/>
            <person name="Saif S."/>
            <person name="Shea T."/>
            <person name="Shenoy N."/>
            <person name="Sisk P."/>
            <person name="Stolte C."/>
            <person name="Sykes S."/>
            <person name="Walk T."/>
            <person name="White J."/>
            <person name="Yandava C."/>
            <person name="Haas B."/>
            <person name="Nusbaum C."/>
            <person name="Birren B."/>
        </authorList>
    </citation>
    <scope>NUCLEOTIDE SEQUENCE</scope>
    <source>
        <strain evidence="2">ATCC 64411</strain>
    </source>
</reference>
<dbReference type="GO" id="GO:0006364">
    <property type="term" value="P:rRNA processing"/>
    <property type="evidence" value="ECO:0007669"/>
    <property type="project" value="InterPro"/>
</dbReference>
<feature type="compositionally biased region" description="Acidic residues" evidence="1">
    <location>
        <begin position="329"/>
        <end position="338"/>
    </location>
</feature>
<dbReference type="AlphaFoldDB" id="A0A0C4E1R0"/>
<feature type="compositionally biased region" description="Polar residues" evidence="1">
    <location>
        <begin position="1"/>
        <end position="11"/>
    </location>
</feature>
<keyword evidence="4" id="KW-1185">Reference proteome</keyword>
<name>A0A0C4E1R0_MAGP6</name>
<dbReference type="STRING" id="644358.A0A0C4E1R0"/>
<feature type="region of interest" description="Disordered" evidence="1">
    <location>
        <begin position="1"/>
        <end position="386"/>
    </location>
</feature>
<evidence type="ECO:0000313" key="3">
    <source>
        <dbReference type="EnsemblFungi" id="MAPG_06330T0"/>
    </source>
</evidence>
<feature type="compositionally biased region" description="Low complexity" evidence="1">
    <location>
        <begin position="12"/>
        <end position="28"/>
    </location>
</feature>
<dbReference type="Proteomes" id="UP000011715">
    <property type="component" value="Unassembled WGS sequence"/>
</dbReference>
<feature type="compositionally biased region" description="Low complexity" evidence="1">
    <location>
        <begin position="48"/>
        <end position="87"/>
    </location>
</feature>
<feature type="compositionally biased region" description="Acidic residues" evidence="1">
    <location>
        <begin position="218"/>
        <end position="234"/>
    </location>
</feature>
<reference evidence="2" key="3">
    <citation type="submission" date="2011-03" db="EMBL/GenBank/DDBJ databases">
        <title>Annotation of Magnaporthe poae ATCC 64411.</title>
        <authorList>
            <person name="Ma L.-J."/>
            <person name="Dead R."/>
            <person name="Young S.K."/>
            <person name="Zeng Q."/>
            <person name="Gargeya S."/>
            <person name="Fitzgerald M."/>
            <person name="Haas B."/>
            <person name="Abouelleil A."/>
            <person name="Alvarado L."/>
            <person name="Arachchi H.M."/>
            <person name="Berlin A."/>
            <person name="Brown A."/>
            <person name="Chapman S.B."/>
            <person name="Chen Z."/>
            <person name="Dunbar C."/>
            <person name="Freedman E."/>
            <person name="Gearin G."/>
            <person name="Gellesch M."/>
            <person name="Goldberg J."/>
            <person name="Griggs A."/>
            <person name="Gujja S."/>
            <person name="Heiman D."/>
            <person name="Howarth C."/>
            <person name="Larson L."/>
            <person name="Lui A."/>
            <person name="MacDonald P.J.P."/>
            <person name="Mehta T."/>
            <person name="Montmayeur A."/>
            <person name="Murphy C."/>
            <person name="Neiman D."/>
            <person name="Pearson M."/>
            <person name="Priest M."/>
            <person name="Roberts A."/>
            <person name="Saif S."/>
            <person name="Shea T."/>
            <person name="Shenoy N."/>
            <person name="Sisk P."/>
            <person name="Stolte C."/>
            <person name="Sykes S."/>
            <person name="Yandava C."/>
            <person name="Wortman J."/>
            <person name="Nusbaum C."/>
            <person name="Birren B."/>
        </authorList>
    </citation>
    <scope>NUCLEOTIDE SEQUENCE</scope>
    <source>
        <strain evidence="2">ATCC 64411</strain>
    </source>
</reference>
<feature type="compositionally biased region" description="Basic and acidic residues" evidence="1">
    <location>
        <begin position="366"/>
        <end position="384"/>
    </location>
</feature>
<dbReference type="OrthoDB" id="5245631at2759"/>
<reference evidence="3" key="4">
    <citation type="journal article" date="2015" name="G3 (Bethesda)">
        <title>Genome sequences of three phytopathogenic species of the Magnaporthaceae family of fungi.</title>
        <authorList>
            <person name="Okagaki L.H."/>
            <person name="Nunes C.C."/>
            <person name="Sailsbery J."/>
            <person name="Clay B."/>
            <person name="Brown D."/>
            <person name="John T."/>
            <person name="Oh Y."/>
            <person name="Young N."/>
            <person name="Fitzgerald M."/>
            <person name="Haas B.J."/>
            <person name="Zeng Q."/>
            <person name="Young S."/>
            <person name="Adiconis X."/>
            <person name="Fan L."/>
            <person name="Levin J.Z."/>
            <person name="Mitchell T.K."/>
            <person name="Okubara P.A."/>
            <person name="Farman M.L."/>
            <person name="Kohn L.M."/>
            <person name="Birren B."/>
            <person name="Ma L.-J."/>
            <person name="Dean R.A."/>
        </authorList>
    </citation>
    <scope>NUCLEOTIDE SEQUENCE</scope>
    <source>
        <strain evidence="3">ATCC 64411 / 73-15</strain>
    </source>
</reference>
<feature type="compositionally biased region" description="Polar residues" evidence="1">
    <location>
        <begin position="89"/>
        <end position="101"/>
    </location>
</feature>
<reference evidence="4" key="1">
    <citation type="submission" date="2010-05" db="EMBL/GenBank/DDBJ databases">
        <title>The genome sequence of Magnaporthe poae strain ATCC 64411.</title>
        <authorList>
            <person name="Ma L.-J."/>
            <person name="Dead R."/>
            <person name="Young S."/>
            <person name="Zeng Q."/>
            <person name="Koehrsen M."/>
            <person name="Alvarado L."/>
            <person name="Berlin A."/>
            <person name="Chapman S.B."/>
            <person name="Chen Z."/>
            <person name="Freedman E."/>
            <person name="Gellesch M."/>
            <person name="Goldberg J."/>
            <person name="Griggs A."/>
            <person name="Gujja S."/>
            <person name="Heilman E.R."/>
            <person name="Heiman D."/>
            <person name="Hepburn T."/>
            <person name="Howarth C."/>
            <person name="Jen D."/>
            <person name="Larson L."/>
            <person name="Mehta T."/>
            <person name="Neiman D."/>
            <person name="Pearson M."/>
            <person name="Roberts A."/>
            <person name="Saif S."/>
            <person name="Shea T."/>
            <person name="Shenoy N."/>
            <person name="Sisk P."/>
            <person name="Stolte C."/>
            <person name="Sykes S."/>
            <person name="Walk T."/>
            <person name="White J."/>
            <person name="Yandava C."/>
            <person name="Haas B."/>
            <person name="Nusbaum C."/>
            <person name="Birren B."/>
        </authorList>
    </citation>
    <scope>NUCLEOTIDE SEQUENCE [LARGE SCALE GENOMIC DNA]</scope>
    <source>
        <strain evidence="4">ATCC 64411 / 73-15</strain>
    </source>
</reference>
<protein>
    <submittedName>
        <fullName evidence="2 3">Uncharacterized protein</fullName>
    </submittedName>
</protein>
<dbReference type="EMBL" id="GL876970">
    <property type="protein sequence ID" value="KLU87329.1"/>
    <property type="molecule type" value="Genomic_DNA"/>
</dbReference>
<gene>
    <name evidence="2" type="ORF">MAPG_06330</name>
</gene>
<accession>A0A0C4E1R0</accession>
<organism evidence="3 4">
    <name type="scientific">Magnaporthiopsis poae (strain ATCC 64411 / 73-15)</name>
    <name type="common">Kentucky bluegrass fungus</name>
    <name type="synonym">Magnaporthe poae</name>
    <dbReference type="NCBI Taxonomy" id="644358"/>
    <lineage>
        <taxon>Eukaryota</taxon>
        <taxon>Fungi</taxon>
        <taxon>Dikarya</taxon>
        <taxon>Ascomycota</taxon>
        <taxon>Pezizomycotina</taxon>
        <taxon>Sordariomycetes</taxon>
        <taxon>Sordariomycetidae</taxon>
        <taxon>Magnaporthales</taxon>
        <taxon>Magnaporthaceae</taxon>
        <taxon>Magnaporthiopsis</taxon>
    </lineage>
</organism>
<dbReference type="EMBL" id="ADBL01001532">
    <property type="status" value="NOT_ANNOTATED_CDS"/>
    <property type="molecule type" value="Genomic_DNA"/>
</dbReference>
<evidence type="ECO:0000313" key="2">
    <source>
        <dbReference type="EMBL" id="KLU87329.1"/>
    </source>
</evidence>